<evidence type="ECO:0000256" key="1">
    <source>
        <dbReference type="SAM" id="Phobius"/>
    </source>
</evidence>
<dbReference type="EMBL" id="JAPFQI010000002">
    <property type="protein sequence ID" value="MCW8085218.1"/>
    <property type="molecule type" value="Genomic_DNA"/>
</dbReference>
<protein>
    <submittedName>
        <fullName evidence="2">Uncharacterized protein</fullName>
    </submittedName>
</protein>
<dbReference type="Proteomes" id="UP001526430">
    <property type="component" value="Unassembled WGS sequence"/>
</dbReference>
<reference evidence="2 3" key="1">
    <citation type="submission" date="2022-10" db="EMBL/GenBank/DDBJ databases">
        <title>Roseococcus glaciei nov., sp. nov., isolated from glacier.</title>
        <authorList>
            <person name="Liu Q."/>
            <person name="Xin Y.-H."/>
        </authorList>
    </citation>
    <scope>NUCLEOTIDE SEQUENCE [LARGE SCALE GENOMIC DNA]</scope>
    <source>
        <strain evidence="2 3">MDT2-1-1</strain>
    </source>
</reference>
<evidence type="ECO:0000313" key="2">
    <source>
        <dbReference type="EMBL" id="MCW8085218.1"/>
    </source>
</evidence>
<sequence>MNEPEPLTKVEARQGDRKKLNRNVLVWSLALVIVAFVIGYFIA</sequence>
<organism evidence="2 3">
    <name type="scientific">Sabulicella glaciei</name>
    <dbReference type="NCBI Taxonomy" id="2984948"/>
    <lineage>
        <taxon>Bacteria</taxon>
        <taxon>Pseudomonadati</taxon>
        <taxon>Pseudomonadota</taxon>
        <taxon>Alphaproteobacteria</taxon>
        <taxon>Acetobacterales</taxon>
        <taxon>Acetobacteraceae</taxon>
        <taxon>Sabulicella</taxon>
    </lineage>
</organism>
<feature type="transmembrane region" description="Helical" evidence="1">
    <location>
        <begin position="24"/>
        <end position="42"/>
    </location>
</feature>
<accession>A0ABT3NST3</accession>
<evidence type="ECO:0000313" key="3">
    <source>
        <dbReference type="Proteomes" id="UP001526430"/>
    </source>
</evidence>
<keyword evidence="3" id="KW-1185">Reference proteome</keyword>
<name>A0ABT3NST3_9PROT</name>
<proteinExistence type="predicted"/>
<keyword evidence="1" id="KW-1133">Transmembrane helix</keyword>
<keyword evidence="1" id="KW-0472">Membrane</keyword>
<comment type="caution">
    <text evidence="2">The sequence shown here is derived from an EMBL/GenBank/DDBJ whole genome shotgun (WGS) entry which is preliminary data.</text>
</comment>
<keyword evidence="1" id="KW-0812">Transmembrane</keyword>
<dbReference type="RefSeq" id="WP_301589069.1">
    <property type="nucleotide sequence ID" value="NZ_JAPFQI010000002.1"/>
</dbReference>
<gene>
    <name evidence="2" type="ORF">OF850_06245</name>
</gene>